<gene>
    <name evidence="2" type="ORF">SAMN02745746_01944</name>
</gene>
<keyword evidence="3" id="KW-1185">Reference proteome</keyword>
<keyword evidence="1" id="KW-1133">Transmembrane helix</keyword>
<feature type="transmembrane region" description="Helical" evidence="1">
    <location>
        <begin position="178"/>
        <end position="199"/>
    </location>
</feature>
<evidence type="ECO:0000313" key="2">
    <source>
        <dbReference type="EMBL" id="SMF22061.1"/>
    </source>
</evidence>
<dbReference type="EMBL" id="FXAG01000009">
    <property type="protein sequence ID" value="SMF22061.1"/>
    <property type="molecule type" value="Genomic_DNA"/>
</dbReference>
<reference evidence="3" key="1">
    <citation type="submission" date="2017-04" db="EMBL/GenBank/DDBJ databases">
        <authorList>
            <person name="Varghese N."/>
            <person name="Submissions S."/>
        </authorList>
    </citation>
    <scope>NUCLEOTIDE SEQUENCE [LARGE SCALE GENOMIC DNA]</scope>
    <source>
        <strain evidence="3">DSM 22618</strain>
    </source>
</reference>
<proteinExistence type="predicted"/>
<name>A0A1Y6BVB8_9NEIS</name>
<protein>
    <submittedName>
        <fullName evidence="2">Uncharacterized protein</fullName>
    </submittedName>
</protein>
<dbReference type="Proteomes" id="UP000192920">
    <property type="component" value="Unassembled WGS sequence"/>
</dbReference>
<keyword evidence="1" id="KW-0472">Membrane</keyword>
<feature type="transmembrane region" description="Helical" evidence="1">
    <location>
        <begin position="20"/>
        <end position="38"/>
    </location>
</feature>
<evidence type="ECO:0000256" key="1">
    <source>
        <dbReference type="SAM" id="Phobius"/>
    </source>
</evidence>
<organism evidence="2 3">
    <name type="scientific">Pseudogulbenkiania subflava DSM 22618</name>
    <dbReference type="NCBI Taxonomy" id="1123014"/>
    <lineage>
        <taxon>Bacteria</taxon>
        <taxon>Pseudomonadati</taxon>
        <taxon>Pseudomonadota</taxon>
        <taxon>Betaproteobacteria</taxon>
        <taxon>Neisseriales</taxon>
        <taxon>Chromobacteriaceae</taxon>
        <taxon>Pseudogulbenkiania</taxon>
    </lineage>
</organism>
<dbReference type="AlphaFoldDB" id="A0A1Y6BVB8"/>
<dbReference type="STRING" id="1123014.SAMN02745746_01944"/>
<evidence type="ECO:0000313" key="3">
    <source>
        <dbReference type="Proteomes" id="UP000192920"/>
    </source>
</evidence>
<keyword evidence="1" id="KW-0812">Transmembrane</keyword>
<accession>A0A1Y6BVB8</accession>
<feature type="transmembrane region" description="Helical" evidence="1">
    <location>
        <begin position="219"/>
        <end position="243"/>
    </location>
</feature>
<sequence length="257" mass="29182">MVPRKLAHKSLGLRIMDTTINLLSSTVMAALVAALVSLRTNERKINIENVTQERAKWRGAIRALADGLVKATREGDNQAIEYFCTQLSLNVNPFDNEDKGLIQAVKQLTTTENKDYQLSEVIDRISLLLKHDWERAKRESRPWFFRGETPRRITYSEFLGNNTQAQTKTCPQRKWISLLGNFAGLTLSAGIIFFLAAGLTEPFKSLVSIFNDSNITKPFSAWVQFLLWSAICGSIWSGAYLWFKGSEKKFLETWLAK</sequence>